<dbReference type="InterPro" id="IPR046357">
    <property type="entry name" value="PPIase_dom_sf"/>
</dbReference>
<feature type="domain" description="PpiC" evidence="4">
    <location>
        <begin position="172"/>
        <end position="277"/>
    </location>
</feature>
<proteinExistence type="predicted"/>
<dbReference type="InterPro" id="IPR000297">
    <property type="entry name" value="PPIase_PpiC"/>
</dbReference>
<keyword evidence="1 5" id="KW-0413">Isomerase</keyword>
<evidence type="ECO:0000313" key="6">
    <source>
        <dbReference type="Proteomes" id="UP000647235"/>
    </source>
</evidence>
<evidence type="ECO:0000259" key="4">
    <source>
        <dbReference type="PROSITE" id="PS50198"/>
    </source>
</evidence>
<feature type="chain" id="PRO_5046697965" evidence="3">
    <location>
        <begin position="26"/>
        <end position="356"/>
    </location>
</feature>
<dbReference type="Gene3D" id="3.10.50.40">
    <property type="match status" value="1"/>
</dbReference>
<dbReference type="PROSITE" id="PS51257">
    <property type="entry name" value="PROKAR_LIPOPROTEIN"/>
    <property type="match status" value="1"/>
</dbReference>
<dbReference type="PROSITE" id="PS50198">
    <property type="entry name" value="PPIC_PPIASE_2"/>
    <property type="match status" value="1"/>
</dbReference>
<feature type="region of interest" description="Disordered" evidence="2">
    <location>
        <begin position="336"/>
        <end position="356"/>
    </location>
</feature>
<keyword evidence="6" id="KW-1185">Reference proteome</keyword>
<evidence type="ECO:0000256" key="3">
    <source>
        <dbReference type="SAM" id="SignalP"/>
    </source>
</evidence>
<comment type="caution">
    <text evidence="5">The sequence shown here is derived from an EMBL/GenBank/DDBJ whole genome shotgun (WGS) entry which is preliminary data.</text>
</comment>
<keyword evidence="1" id="KW-0697">Rotamase</keyword>
<name>A0ABR7ERE0_9FIRM</name>
<dbReference type="RefSeq" id="WP_118519612.1">
    <property type="nucleotide sequence ID" value="NZ_JACOOY010000001.1"/>
</dbReference>
<evidence type="ECO:0000256" key="1">
    <source>
        <dbReference type="PROSITE-ProRule" id="PRU00278"/>
    </source>
</evidence>
<reference evidence="5 6" key="1">
    <citation type="submission" date="2020-08" db="EMBL/GenBank/DDBJ databases">
        <title>Genome public.</title>
        <authorList>
            <person name="Liu C."/>
            <person name="Sun Q."/>
        </authorList>
    </citation>
    <scope>NUCLEOTIDE SEQUENCE [LARGE SCALE GENOMIC DNA]</scope>
    <source>
        <strain evidence="5 6">NSJ-36</strain>
    </source>
</reference>
<dbReference type="Proteomes" id="UP000647235">
    <property type="component" value="Unassembled WGS sequence"/>
</dbReference>
<dbReference type="Pfam" id="PF13145">
    <property type="entry name" value="Rotamase_2"/>
    <property type="match status" value="1"/>
</dbReference>
<dbReference type="EMBL" id="JACOOY010000001">
    <property type="protein sequence ID" value="MBC5663854.1"/>
    <property type="molecule type" value="Genomic_DNA"/>
</dbReference>
<accession>A0ABR7ERE0</accession>
<sequence length="356" mass="40324">MKKRITAVILAAVLAVTTLTGCSSSMSGKDAAVTVNGIDVTADIAEFYARYIQAGYETYYAAYMGNDMWGSRAEKGNNYEDAVKEQVIEDLETMLLSEEHMKEYKVTLSQAEKDVIEKSAREFDEDNALHNKNQVSGERKTVKRLLTLMAVESKVKKAVEDKADVKVTNEEAKQKRMQYVLFPYKETKETGKGLELSAAEKRQAKADAEAFLEHAKEKKDFEKAAQDAGKIYKEVTFDSASIKPDKKLVKAADELSKGDLTDVVETEEGCYVAKLVSLKDRKATADKKKKLIAQRKNKIYEQTKDEWLMEADISIHKRVWRSISYADLGVRIKQKEEKPYTEHMKTDDQTNTDVDY</sequence>
<evidence type="ECO:0000313" key="5">
    <source>
        <dbReference type="EMBL" id="MBC5663854.1"/>
    </source>
</evidence>
<organism evidence="5 6">
    <name type="scientific">Dorea hominis</name>
    <dbReference type="NCBI Taxonomy" id="2763040"/>
    <lineage>
        <taxon>Bacteria</taxon>
        <taxon>Bacillati</taxon>
        <taxon>Bacillota</taxon>
        <taxon>Clostridia</taxon>
        <taxon>Lachnospirales</taxon>
        <taxon>Lachnospiraceae</taxon>
        <taxon>Dorea</taxon>
    </lineage>
</organism>
<protein>
    <submittedName>
        <fullName evidence="5">Peptidyl-prolyl cis-trans isomerase</fullName>
    </submittedName>
</protein>
<feature type="compositionally biased region" description="Basic and acidic residues" evidence="2">
    <location>
        <begin position="336"/>
        <end position="348"/>
    </location>
</feature>
<keyword evidence="3" id="KW-0732">Signal</keyword>
<dbReference type="GO" id="GO:0016853">
    <property type="term" value="F:isomerase activity"/>
    <property type="evidence" value="ECO:0007669"/>
    <property type="project" value="UniProtKB-KW"/>
</dbReference>
<feature type="signal peptide" evidence="3">
    <location>
        <begin position="1"/>
        <end position="25"/>
    </location>
</feature>
<evidence type="ECO:0000256" key="2">
    <source>
        <dbReference type="SAM" id="MobiDB-lite"/>
    </source>
</evidence>
<gene>
    <name evidence="5" type="ORF">H8S07_00940</name>
</gene>